<sequence length="356" mass="41237">MPDIKDITWETWAKDVFPEWGTWLNEEIEQTVVPDNHFCMWWLGCTGLWVKTPGGANICIDLWLNTGKKTRNWPYPYGQGRDFQMTRITGSREIQPNTRVVPMVMNPFEIHEIDAVLSTHFHRDHIDQYVAAAVCRNTKDVPFIGPEYSANIWRSWGVPEERIRVVKPGDTIKIKDLEITAVDSFDRTALITDPPLGDIRGRMPDDMDVRAVNYVIKTPGGTIYHSGDSHFSNYYRKHGNDYDIDVALASFGENPPGCTDKMTSADCLRMAENLRTKVLIPFHYDIWCNMLADPAEIELLYNFKKERLGYEFHPYIWQVGGKYTYPQDRDRTRYMYPRGFGDAMADEPNIPFKSFL</sequence>
<accession>A0A173ZB47</accession>
<feature type="domain" description="Metallo-beta-lactamase" evidence="2">
    <location>
        <begin position="44"/>
        <end position="283"/>
    </location>
</feature>
<protein>
    <submittedName>
        <fullName evidence="3">L-ascorbate 6-phosphate lactonase</fullName>
        <ecNumber evidence="3">3.1.1.-</ecNumber>
    </submittedName>
</protein>
<name>A0A173ZB47_9FIRM</name>
<dbReference type="EMBL" id="QSON01000017">
    <property type="protein sequence ID" value="RGI98060.1"/>
    <property type="molecule type" value="Genomic_DNA"/>
</dbReference>
<evidence type="ECO:0000313" key="4">
    <source>
        <dbReference type="EMBL" id="RGI98060.1"/>
    </source>
</evidence>
<dbReference type="PANTHER" id="PTHR43546:SF9">
    <property type="entry name" value="L-ASCORBATE-6-PHOSPHATE LACTONASE ULAG-RELATED"/>
    <property type="match status" value="1"/>
</dbReference>
<reference evidence="3 5" key="1">
    <citation type="submission" date="2015-09" db="EMBL/GenBank/DDBJ databases">
        <authorList>
            <consortium name="Pathogen Informatics"/>
        </authorList>
    </citation>
    <scope>NUCLEOTIDE SEQUENCE [LARGE SCALE GENOMIC DNA]</scope>
    <source>
        <strain evidence="3 5">2789STDY5608850</strain>
    </source>
</reference>
<dbReference type="EMBL" id="CYZE01000002">
    <property type="protein sequence ID" value="CUN73464.1"/>
    <property type="molecule type" value="Genomic_DNA"/>
</dbReference>
<dbReference type="Pfam" id="PF12706">
    <property type="entry name" value="Lactamase_B_2"/>
    <property type="match status" value="1"/>
</dbReference>
<dbReference type="InterPro" id="IPR050114">
    <property type="entry name" value="UPF0173_UPF0282_UlaG_hydrolase"/>
</dbReference>
<dbReference type="EC" id="3.1.1.-" evidence="3"/>
<evidence type="ECO:0000313" key="6">
    <source>
        <dbReference type="Proteomes" id="UP000263014"/>
    </source>
</evidence>
<dbReference type="SMART" id="SM00849">
    <property type="entry name" value="Lactamase_B"/>
    <property type="match status" value="1"/>
</dbReference>
<dbReference type="Gene3D" id="3.60.15.10">
    <property type="entry name" value="Ribonuclease Z/Hydroxyacylglutathione hydrolase-like"/>
    <property type="match status" value="1"/>
</dbReference>
<dbReference type="InterPro" id="IPR036866">
    <property type="entry name" value="RibonucZ/Hydroxyglut_hydro"/>
</dbReference>
<dbReference type="AlphaFoldDB" id="A0A173ZB47"/>
<proteinExistence type="predicted"/>
<dbReference type="SUPFAM" id="SSF56281">
    <property type="entry name" value="Metallo-hydrolase/oxidoreductase"/>
    <property type="match status" value="1"/>
</dbReference>
<evidence type="ECO:0000256" key="1">
    <source>
        <dbReference type="ARBA" id="ARBA00022801"/>
    </source>
</evidence>
<dbReference type="Proteomes" id="UP000095651">
    <property type="component" value="Unassembled WGS sequence"/>
</dbReference>
<reference evidence="4 6" key="2">
    <citation type="submission" date="2018-08" db="EMBL/GenBank/DDBJ databases">
        <title>A genome reference for cultivated species of the human gut microbiota.</title>
        <authorList>
            <person name="Zou Y."/>
            <person name="Xue W."/>
            <person name="Luo G."/>
        </authorList>
    </citation>
    <scope>NUCLEOTIDE SEQUENCE [LARGE SCALE GENOMIC DNA]</scope>
    <source>
        <strain evidence="4 6">TM09-12</strain>
    </source>
</reference>
<gene>
    <name evidence="3" type="primary">ulaG_1</name>
    <name evidence="4" type="ORF">DXD79_26120</name>
    <name evidence="3" type="ORF">ERS852407_00950</name>
</gene>
<evidence type="ECO:0000259" key="2">
    <source>
        <dbReference type="SMART" id="SM00849"/>
    </source>
</evidence>
<dbReference type="RefSeq" id="WP_055653224.1">
    <property type="nucleotide sequence ID" value="NZ_CABIXC010000002.1"/>
</dbReference>
<dbReference type="Proteomes" id="UP000263014">
    <property type="component" value="Unassembled WGS sequence"/>
</dbReference>
<dbReference type="GO" id="GO:0016787">
    <property type="term" value="F:hydrolase activity"/>
    <property type="evidence" value="ECO:0007669"/>
    <property type="project" value="UniProtKB-KW"/>
</dbReference>
<dbReference type="PANTHER" id="PTHR43546">
    <property type="entry name" value="UPF0173 METAL-DEPENDENT HYDROLASE MJ1163-RELATED"/>
    <property type="match status" value="1"/>
</dbReference>
<evidence type="ECO:0000313" key="5">
    <source>
        <dbReference type="Proteomes" id="UP000095651"/>
    </source>
</evidence>
<dbReference type="NCBIfam" id="NF008688">
    <property type="entry name" value="PRK11709.1"/>
    <property type="match status" value="1"/>
</dbReference>
<organism evidence="3 5">
    <name type="scientific">Hungatella hathewayi</name>
    <dbReference type="NCBI Taxonomy" id="154046"/>
    <lineage>
        <taxon>Bacteria</taxon>
        <taxon>Bacillati</taxon>
        <taxon>Bacillota</taxon>
        <taxon>Clostridia</taxon>
        <taxon>Lachnospirales</taxon>
        <taxon>Lachnospiraceae</taxon>
        <taxon>Hungatella</taxon>
    </lineage>
</organism>
<dbReference type="InterPro" id="IPR001279">
    <property type="entry name" value="Metallo-B-lactamas"/>
</dbReference>
<keyword evidence="1 3" id="KW-0378">Hydrolase</keyword>
<evidence type="ECO:0000313" key="3">
    <source>
        <dbReference type="EMBL" id="CUN73464.1"/>
    </source>
</evidence>